<dbReference type="PROSITE" id="PS50297">
    <property type="entry name" value="ANK_REP_REGION"/>
    <property type="match status" value="7"/>
</dbReference>
<proteinExistence type="predicted"/>
<dbReference type="GO" id="GO:0045944">
    <property type="term" value="P:positive regulation of transcription by RNA polymerase II"/>
    <property type="evidence" value="ECO:0007669"/>
    <property type="project" value="TreeGrafter"/>
</dbReference>
<evidence type="ECO:0000256" key="2">
    <source>
        <dbReference type="ARBA" id="ARBA00023043"/>
    </source>
</evidence>
<feature type="repeat" description="ANK" evidence="3">
    <location>
        <begin position="460"/>
        <end position="492"/>
    </location>
</feature>
<protein>
    <submittedName>
        <fullName evidence="4">Uncharacterized protein</fullName>
    </submittedName>
</protein>
<sequence>MTPIQLAARGNRGDIVQIMIQSGALVNYLPIIPHLGLGAIEKMFSNWSRWSSDEEIPLAYPIQHAAVNNNINLAQQLLAAGAHVDSRVGTNYGDTPLQIAARIGNIGMVEMLLSYNADVNAPPGKYDGRTAIQAAAGNGNMDMMQMLISAGADVNAAAGWRKGRTAIQAAMEKGHHDVITLLLHLGADINASPAFSGGLTALQAAAFCNIGLLKIALTNGADVKGVVSPEDGVTALQAVIKRKDISALNIMLHAGVDVNELSPSKASNSFPSPDTLGSNMTPLQLAAYFEWIEGAELLIDFGAEVDVLPPQRDHDKAFTALGWAINNYDHDMMELLLHSGADPNAPSMNYEEAPSAFLYALHRCCSNEMFDLFLQRGADITKCWGSESAIELAVSSVTNDISIVKKVIEIFSQLARGSYSTVMQQALACITVDKDFPPNADLVKTLLDAGANVNAIDTDTGETLLQKTLMEPDVDVVKQLLESGAEVNFLATEDRGTPLQTAILYEQPEIANLLIDYGADINALPAGKHGATALQAAAIHGYVGLARRLLEHGADVAAAAAPVDGRTAIDGAAEHGRLDMLQLLLNSYPCREELPLACNRAASFAEKEGHIRVAIWLRAYTSC</sequence>
<dbReference type="PANTHER" id="PTHR24193">
    <property type="entry name" value="ANKYRIN REPEAT PROTEIN"/>
    <property type="match status" value="1"/>
</dbReference>
<reference evidence="4" key="1">
    <citation type="journal article" date="2015" name="Genome Announc.">
        <title>Draft Genome Sequence of the Pathogenic Filamentous Fungus Aspergillus udagawae Strain IFM 46973T.</title>
        <authorList>
            <person name="Kusuya Y."/>
            <person name="Takahashi-Nakaguchi A."/>
            <person name="Takahashi H."/>
            <person name="Yaguchi T."/>
        </authorList>
    </citation>
    <scope>NUCLEOTIDE SEQUENCE</scope>
    <source>
        <strain evidence="4">IFM 46973</strain>
    </source>
</reference>
<dbReference type="GO" id="GO:0000976">
    <property type="term" value="F:transcription cis-regulatory region binding"/>
    <property type="evidence" value="ECO:0007669"/>
    <property type="project" value="TreeGrafter"/>
</dbReference>
<feature type="repeat" description="ANK" evidence="3">
    <location>
        <begin position="278"/>
        <end position="310"/>
    </location>
</feature>
<dbReference type="InterPro" id="IPR002110">
    <property type="entry name" value="Ankyrin_rpt"/>
</dbReference>
<dbReference type="RefSeq" id="XP_043143368.1">
    <property type="nucleotide sequence ID" value="XM_043287433.1"/>
</dbReference>
<dbReference type="SMART" id="SM00248">
    <property type="entry name" value="ANK"/>
    <property type="match status" value="16"/>
</dbReference>
<dbReference type="PANTHER" id="PTHR24193:SF122">
    <property type="entry name" value="ANKYRIN REPEAT DOMAIN-CONTAINING PROTEIN 23"/>
    <property type="match status" value="1"/>
</dbReference>
<feature type="repeat" description="ANK" evidence="3">
    <location>
        <begin position="1"/>
        <end position="31"/>
    </location>
</feature>
<reference evidence="4" key="2">
    <citation type="submission" date="2021-01" db="EMBL/GenBank/DDBJ databases">
        <title>Pan-genome distribution and transcriptional activeness of fungal secondary metabolism genes in Aspergillus section Fumigati.</title>
        <authorList>
            <person name="Takahashi H."/>
            <person name="Umemura M."/>
            <person name="Ninomiya A."/>
            <person name="Kusuya Y."/>
            <person name="Urayama S."/>
            <person name="Shimizu M."/>
            <person name="Watanabe A."/>
            <person name="Kamei K."/>
            <person name="Yaguchi T."/>
            <person name="Hagiwara D."/>
        </authorList>
    </citation>
    <scope>NUCLEOTIDE SEQUENCE</scope>
    <source>
        <strain evidence="4">IFM 46973</strain>
    </source>
</reference>
<dbReference type="EMBL" id="BBXM02000002">
    <property type="protein sequence ID" value="GIC86102.1"/>
    <property type="molecule type" value="Genomic_DNA"/>
</dbReference>
<keyword evidence="1" id="KW-0677">Repeat</keyword>
<dbReference type="Pfam" id="PF12796">
    <property type="entry name" value="Ank_2"/>
    <property type="match status" value="4"/>
</dbReference>
<feature type="repeat" description="ANK" evidence="3">
    <location>
        <begin position="127"/>
        <end position="159"/>
    </location>
</feature>
<feature type="repeat" description="ANK" evidence="3">
    <location>
        <begin position="92"/>
        <end position="124"/>
    </location>
</feature>
<feature type="repeat" description="ANK" evidence="3">
    <location>
        <begin position="162"/>
        <end position="194"/>
    </location>
</feature>
<dbReference type="InterPro" id="IPR036770">
    <property type="entry name" value="Ankyrin_rpt-contain_sf"/>
</dbReference>
<keyword evidence="2 3" id="KW-0040">ANK repeat</keyword>
<dbReference type="SUPFAM" id="SSF48403">
    <property type="entry name" value="Ankyrin repeat"/>
    <property type="match status" value="2"/>
</dbReference>
<gene>
    <name evidence="4" type="ORF">Aud_002465</name>
</gene>
<dbReference type="PRINTS" id="PR01415">
    <property type="entry name" value="ANKYRIN"/>
</dbReference>
<dbReference type="Gene3D" id="1.25.40.20">
    <property type="entry name" value="Ankyrin repeat-containing domain"/>
    <property type="match status" value="4"/>
</dbReference>
<dbReference type="Proteomes" id="UP000036893">
    <property type="component" value="Unassembled WGS sequence"/>
</dbReference>
<evidence type="ECO:0000313" key="4">
    <source>
        <dbReference type="EMBL" id="GIC86102.1"/>
    </source>
</evidence>
<dbReference type="AlphaFoldDB" id="A0A8E0QIV4"/>
<dbReference type="GO" id="GO:0005634">
    <property type="term" value="C:nucleus"/>
    <property type="evidence" value="ECO:0007669"/>
    <property type="project" value="TreeGrafter"/>
</dbReference>
<evidence type="ECO:0000313" key="5">
    <source>
        <dbReference type="Proteomes" id="UP000036893"/>
    </source>
</evidence>
<feature type="repeat" description="ANK" evidence="3">
    <location>
        <begin position="494"/>
        <end position="526"/>
    </location>
</feature>
<evidence type="ECO:0000256" key="1">
    <source>
        <dbReference type="ARBA" id="ARBA00022737"/>
    </source>
</evidence>
<feature type="repeat" description="ANK" evidence="3">
    <location>
        <begin position="316"/>
        <end position="348"/>
    </location>
</feature>
<dbReference type="InterPro" id="IPR050663">
    <property type="entry name" value="Ankyrin-SOCS_Box"/>
</dbReference>
<name>A0A8E0QIV4_9EURO</name>
<feature type="repeat" description="ANK" evidence="3">
    <location>
        <begin position="529"/>
        <end position="561"/>
    </location>
</feature>
<dbReference type="PROSITE" id="PS50088">
    <property type="entry name" value="ANK_REPEAT"/>
    <property type="match status" value="9"/>
</dbReference>
<comment type="caution">
    <text evidence="4">The sequence shown here is derived from an EMBL/GenBank/DDBJ whole genome shotgun (WGS) entry which is preliminary data.</text>
</comment>
<organism evidence="4 5">
    <name type="scientific">Aspergillus udagawae</name>
    <dbReference type="NCBI Taxonomy" id="91492"/>
    <lineage>
        <taxon>Eukaryota</taxon>
        <taxon>Fungi</taxon>
        <taxon>Dikarya</taxon>
        <taxon>Ascomycota</taxon>
        <taxon>Pezizomycotina</taxon>
        <taxon>Eurotiomycetes</taxon>
        <taxon>Eurotiomycetidae</taxon>
        <taxon>Eurotiales</taxon>
        <taxon>Aspergillaceae</taxon>
        <taxon>Aspergillus</taxon>
        <taxon>Aspergillus subgen. Fumigati</taxon>
    </lineage>
</organism>
<dbReference type="Pfam" id="PF13637">
    <property type="entry name" value="Ank_4"/>
    <property type="match status" value="1"/>
</dbReference>
<dbReference type="GeneID" id="66989941"/>
<evidence type="ECO:0000256" key="3">
    <source>
        <dbReference type="PROSITE-ProRule" id="PRU00023"/>
    </source>
</evidence>
<accession>A0A8E0QIV4</accession>